<keyword evidence="4" id="KW-1185">Reference proteome</keyword>
<dbReference type="InterPro" id="IPR045341">
    <property type="entry name" value="DUF6532"/>
</dbReference>
<name>A0A4V2K7I5_9APHY</name>
<feature type="region of interest" description="Disordered" evidence="1">
    <location>
        <begin position="1"/>
        <end position="55"/>
    </location>
</feature>
<feature type="domain" description="DUF6532" evidence="2">
    <location>
        <begin position="488"/>
        <end position="693"/>
    </location>
</feature>
<feature type="compositionally biased region" description="Polar residues" evidence="1">
    <location>
        <begin position="294"/>
        <end position="309"/>
    </location>
</feature>
<evidence type="ECO:0000256" key="1">
    <source>
        <dbReference type="SAM" id="MobiDB-lite"/>
    </source>
</evidence>
<feature type="region of interest" description="Disordered" evidence="1">
    <location>
        <begin position="136"/>
        <end position="364"/>
    </location>
</feature>
<sequence>MSGRASRSKTKKKTTVRQQSSPEMIVGATGTGPMEGGKHPAAPQGSKPRPRRKVAVTEADVSLAGVAASLAAKSATGQLDKTTTSGSADVENLYFTAKAPNTVDGAKSAHKRAHSEAESVADAVAELTEVVPLKHVTAPPGKKSKKLVTVSSKHDGVVAIDPPNRRTTHGQHARASQRTSPTTIVTDPVGGMSIEDVADDDEGEQSDLEEPEALTQQQEPANDDDAQSDSGEESECDDAHELAARLAAEKPVWHEKSKTKKQPSETLTTSGDESHDETRPMPARAGTHRVSPSYLAQSSDSGSEFSPSANEEELPSEEYTVGTGEEEVDVADLVLPIVGAPGKPKNKQATSKKTAKQQLEEPVWKDAPSQAAIMAYNVYLQTLASLGIPASEAPAPPTPLLPAGTTSQSAPGPKASTSRRHQRPAATSEPKPSLTQESPAAAPVMDPRTGLEAGEYKIIAPANPGAALALQCQHTDIRETVRHSRVEIEAFIVFIHAFPDTMGRTRFVSDALINSAGELGLPGLRERLQNDPEFTHTLSALPRQRISSFRGQMKKCAETHIVPQFGLVQGECEAKVEFLFDHMAYVYPCVYDAKKQSVTWAQPYGGPIVAALARHIAWTGPSAIAVRNPLQFTSSIHDSPQVNEKEIPMPMLALIGAAIHAALTEWKTGIHKPSSFSADAYADAYNEHLTLLRGIKEKNLHGYHRMTHRIFLAASGTAPAIPAAPTNAAADALAHVDFDNMDID</sequence>
<feature type="compositionally biased region" description="Acidic residues" evidence="1">
    <location>
        <begin position="221"/>
        <end position="236"/>
    </location>
</feature>
<reference evidence="3 4" key="1">
    <citation type="submission" date="2019-01" db="EMBL/GenBank/DDBJ databases">
        <title>Draft genome sequences of three monokaryotic isolates of the white-rot basidiomycete fungus Dichomitus squalens.</title>
        <authorList>
            <consortium name="DOE Joint Genome Institute"/>
            <person name="Lopez S.C."/>
            <person name="Andreopoulos B."/>
            <person name="Pangilinan J."/>
            <person name="Lipzen A."/>
            <person name="Riley R."/>
            <person name="Ahrendt S."/>
            <person name="Ng V."/>
            <person name="Barry K."/>
            <person name="Daum C."/>
            <person name="Grigoriev I.V."/>
            <person name="Hilden K.S."/>
            <person name="Makela M.R."/>
            <person name="de Vries R.P."/>
        </authorList>
    </citation>
    <scope>NUCLEOTIDE SEQUENCE [LARGE SCALE GENOMIC DNA]</scope>
    <source>
        <strain evidence="3 4">CBS 464.89</strain>
    </source>
</reference>
<dbReference type="Proteomes" id="UP000292082">
    <property type="component" value="Unassembled WGS sequence"/>
</dbReference>
<organism evidence="3 4">
    <name type="scientific">Dichomitus squalens</name>
    <dbReference type="NCBI Taxonomy" id="114155"/>
    <lineage>
        <taxon>Eukaryota</taxon>
        <taxon>Fungi</taxon>
        <taxon>Dikarya</taxon>
        <taxon>Basidiomycota</taxon>
        <taxon>Agaricomycotina</taxon>
        <taxon>Agaricomycetes</taxon>
        <taxon>Polyporales</taxon>
        <taxon>Polyporaceae</taxon>
        <taxon>Dichomitus</taxon>
    </lineage>
</organism>
<feature type="compositionally biased region" description="Acidic residues" evidence="1">
    <location>
        <begin position="196"/>
        <end position="212"/>
    </location>
</feature>
<evidence type="ECO:0000313" key="4">
    <source>
        <dbReference type="Proteomes" id="UP000292082"/>
    </source>
</evidence>
<gene>
    <name evidence="3" type="ORF">BD310DRAFT_1025092</name>
</gene>
<feature type="compositionally biased region" description="Polar residues" evidence="1">
    <location>
        <begin position="174"/>
        <end position="185"/>
    </location>
</feature>
<evidence type="ECO:0000259" key="2">
    <source>
        <dbReference type="Pfam" id="PF20149"/>
    </source>
</evidence>
<feature type="compositionally biased region" description="Basic residues" evidence="1">
    <location>
        <begin position="1"/>
        <end position="15"/>
    </location>
</feature>
<evidence type="ECO:0000313" key="3">
    <source>
        <dbReference type="EMBL" id="TBU56318.1"/>
    </source>
</evidence>
<feature type="compositionally biased region" description="Basic and acidic residues" evidence="1">
    <location>
        <begin position="237"/>
        <end position="256"/>
    </location>
</feature>
<proteinExistence type="predicted"/>
<dbReference type="AlphaFoldDB" id="A0A4V2K7I5"/>
<feature type="region of interest" description="Disordered" evidence="1">
    <location>
        <begin position="394"/>
        <end position="447"/>
    </location>
</feature>
<protein>
    <recommendedName>
        <fullName evidence="2">DUF6532 domain-containing protein</fullName>
    </recommendedName>
</protein>
<dbReference type="EMBL" id="ML145153">
    <property type="protein sequence ID" value="TBU56318.1"/>
    <property type="molecule type" value="Genomic_DNA"/>
</dbReference>
<accession>A0A4V2K7I5</accession>
<dbReference type="STRING" id="114155.A0A4V2K7I5"/>
<dbReference type="Pfam" id="PF20149">
    <property type="entry name" value="DUF6532"/>
    <property type="match status" value="1"/>
</dbReference>